<keyword evidence="1" id="KW-1133">Transmembrane helix</keyword>
<sequence>MKRTIKNILFYTFIVGFLALSIFYNVHKPIILILHSYNADYSWTRDVDEGLKKGLISKGSYSLRWHYMDTKNYPAEDNKVRAGIVARRIIDEIKPNIIIAVDDDAQEYVARHYIDHPTIKIVFSGINATPEAYGYENAQNVTGIVERLPLQGLRDTLKEIKANNPQIQDIKIMHLSDNSGTVQADDEFINNFDTEWKDIKVMPSVLVHSYRDWKKAVILAPTLTNFLIISNYRKIYDESGRLVPPEEIIKWTLENSKIPIIGVNGFTVEDGAKFAVATSPFEQGEMAAKMALQILRDKVAPTDIPITHPQQFTIYMRGQFDLILPPIYEAFARAANKYWENPNPAD</sequence>
<name>A0A077ATH3_9PROT</name>
<keyword evidence="3" id="KW-1185">Reference proteome</keyword>
<evidence type="ECO:0000313" key="2">
    <source>
        <dbReference type="EMBL" id="AIK96472.1"/>
    </source>
</evidence>
<dbReference type="PANTHER" id="PTHR35271:SF1">
    <property type="entry name" value="ABC TRANSPORTER, SUBSTRATE-BINDING LIPOPROTEIN"/>
    <property type="match status" value="1"/>
</dbReference>
<dbReference type="OrthoDB" id="5644906at2"/>
<dbReference type="PANTHER" id="PTHR35271">
    <property type="entry name" value="ABC TRANSPORTER, SUBSTRATE-BINDING LIPOPROTEIN-RELATED"/>
    <property type="match status" value="1"/>
</dbReference>
<keyword evidence="1" id="KW-0812">Transmembrane</keyword>
<reference evidence="2 3" key="1">
    <citation type="submission" date="2014-07" db="EMBL/GenBank/DDBJ databases">
        <title>Comparative genomic insights into amoeba endosymbionts belonging to the families of Holosporaceae and Candidatus Midichloriaceae within Rickettsiales.</title>
        <authorList>
            <person name="Wang Z."/>
            <person name="Wu M."/>
        </authorList>
    </citation>
    <scope>NUCLEOTIDE SEQUENCE [LARGE SCALE GENOMIC DNA]</scope>
    <source>
        <strain evidence="2">PRA3</strain>
    </source>
</reference>
<dbReference type="RefSeq" id="WP_038464909.1">
    <property type="nucleotide sequence ID" value="NZ_CP008941.1"/>
</dbReference>
<keyword evidence="1" id="KW-0472">Membrane</keyword>
<dbReference type="eggNOG" id="COG2984">
    <property type="taxonomic scope" value="Bacteria"/>
</dbReference>
<dbReference type="STRING" id="91604.ID47_06520"/>
<evidence type="ECO:0008006" key="4">
    <source>
        <dbReference type="Google" id="ProtNLM"/>
    </source>
</evidence>
<organism evidence="2 3">
    <name type="scientific">Candidatus Odyssella acanthamoebae</name>
    <dbReference type="NCBI Taxonomy" id="91604"/>
    <lineage>
        <taxon>Bacteria</taxon>
        <taxon>Pseudomonadati</taxon>
        <taxon>Pseudomonadota</taxon>
        <taxon>Alphaproteobacteria</taxon>
        <taxon>Holosporales</taxon>
        <taxon>Candidatus Paracaedibacteraceae</taxon>
        <taxon>Candidatus Odyssella</taxon>
    </lineage>
</organism>
<accession>A0A077ATH3</accession>
<protein>
    <recommendedName>
        <fullName evidence="4">ABC transporter substrate-binding protein</fullName>
    </recommendedName>
</protein>
<proteinExistence type="predicted"/>
<dbReference type="Pfam" id="PF04392">
    <property type="entry name" value="ABC_sub_bind"/>
    <property type="match status" value="1"/>
</dbReference>
<dbReference type="HOGENOM" id="CLU_057483_1_0_5"/>
<dbReference type="KEGG" id="paca:ID47_06520"/>
<evidence type="ECO:0000313" key="3">
    <source>
        <dbReference type="Proteomes" id="UP000028926"/>
    </source>
</evidence>
<gene>
    <name evidence="2" type="ORF">ID47_06520</name>
</gene>
<dbReference type="InterPro" id="IPR007487">
    <property type="entry name" value="ABC_transpt-TYRBP-like"/>
</dbReference>
<dbReference type="Gene3D" id="3.40.50.2300">
    <property type="match status" value="2"/>
</dbReference>
<feature type="transmembrane region" description="Helical" evidence="1">
    <location>
        <begin position="7"/>
        <end position="26"/>
    </location>
</feature>
<dbReference type="AlphaFoldDB" id="A0A077ATH3"/>
<dbReference type="Proteomes" id="UP000028926">
    <property type="component" value="Chromosome"/>
</dbReference>
<dbReference type="EMBL" id="CP008941">
    <property type="protein sequence ID" value="AIK96472.1"/>
    <property type="molecule type" value="Genomic_DNA"/>
</dbReference>
<evidence type="ECO:0000256" key="1">
    <source>
        <dbReference type="SAM" id="Phobius"/>
    </source>
</evidence>